<comment type="caution">
    <text evidence="1">The sequence shown here is derived from an EMBL/GenBank/DDBJ whole genome shotgun (WGS) entry which is preliminary data.</text>
</comment>
<dbReference type="EMBL" id="CM040996">
    <property type="protein sequence ID" value="MCJ8745797.1"/>
    <property type="molecule type" value="Genomic_DNA"/>
</dbReference>
<reference evidence="1" key="1">
    <citation type="submission" date="2020-02" db="EMBL/GenBank/DDBJ databases">
        <title>Genome sequencing of the panga catfish, Pangasius djambal.</title>
        <authorList>
            <person name="Wen M."/>
            <person name="Zahm M."/>
            <person name="Roques C."/>
            <person name="Cabau C."/>
            <person name="Klopp C."/>
            <person name="Donnadieu C."/>
            <person name="Jouanno E."/>
            <person name="Avarre J.-C."/>
            <person name="Campet M."/>
            <person name="Ha T."/>
            <person name="Dugue R."/>
            <person name="Lampietro C."/>
            <person name="Louis A."/>
            <person name="Herpin A."/>
            <person name="Echchiki A."/>
            <person name="Berthelot C."/>
            <person name="Parey E."/>
            <person name="Roest-Crollius H."/>
            <person name="Braasch I."/>
            <person name="Postlethwait J.H."/>
            <person name="Bobe J."/>
            <person name="Montfort J."/>
            <person name="Bouchez O."/>
            <person name="Begum T."/>
            <person name="Schartl M."/>
            <person name="Gustiano R."/>
            <person name="Guiguen Y."/>
        </authorList>
    </citation>
    <scope>NUCLEOTIDE SEQUENCE</scope>
    <source>
        <strain evidence="1">Pdj_M5554</strain>
    </source>
</reference>
<proteinExistence type="predicted"/>
<sequence>MGVKDRPQCYFDVEINREPVGRIVFQLFSDICPKTSKNFLCLCTGEKGTGKTTGKKLCYKGSVFHRVVKNFMIQGGDFTEGNGRGGESIYGGYFEDENFILKHDRAFLLSMANRGKDTNGSQFFITTKTAPHLDGVHVVFGLVISGFEVIKKIEGLKTDTASRPYADVRVIDCGQLITKSANDVLEGRKRKAFYSEDDSRSSSESRYSSLESGEESDERYSRRNKKTSAKSKHSKKRRKEVGRKERRHEKSVGEGSPSEREMVEEEDGQKEHNVKREKPMVRPEEIPPVPENRFLLRRDMPAQEETTNVTVQDTAKVPNDTKPAVTKSGRKLKGRGTMRYHTPTRSISRSESEEERGSSETPPHWKEEMQRTKTYQPPSVEKWSKGERWDDRSGTPWSRSRSREYSSDRASDNSSQHHHHRKEKKKAKRKKKAKKRKHSKKHKKNKFREASHSEGEMSVSSGRRSKVSNHPERRSYSRSRSPSTSRHSRRSYRSRSNRRRSSSRSSKESRSYSRSRDRSYSRSRCRSGSRFRSYSRSRSGSQSGRSIARSRSDSRSRSRYRTRSRTRSRSRYRSQSPYYRKRNASKLPESSTQKVKNPVPTTAQAVAPKAPPSASAESVPVLPLSDSPPPSRWKPGQKPWKPSYVRIQEIKAKKDSPSQALMSRTAGMPLETLSNVQSQFEKTTSHKGLSSSSQYSGKAKQPEGLLQRGSSRSRSSSHSRSRSRSSYQSVSPGQYSRSSSSSSSSRSDSYNSYRRTSSERREKHHSSHRRDHKRTKKVDASPSHSDDGTDSTHGPIQRHSIAGAQEDALGPVPDFHIKAEKKLKPNNASVVAATSKSGSGWESDNEHLSKLASADENKPPRISVKEEGGLSEKKKMKIWAHCWDSESESEMPAANNVVSQNKPSSEKEEGEASSESESEEPSRLSNKPDQHVSEEFKNNEEHSDDYTKNEKHKSKKAKRKHKHKRRTSDRSGSQRVKTKTKRSKKKHQKPKETFHWQPPLEFGDEGEEDDSLAQGKNIGPAQQAANNEGLTQLVKSTHLKSQYVESKDYSKIIHDSSKESCSTAEISKSGDESADLTKSQQLKLNIESAKSPAQNKHPQIASSQSSVNATHARDQIKDQDDMEICTPEHNADTNTEPPEPCVVDLPAIKDIVKNGNQLLLPQTDQMTSGSSPSISTPANQAGETTPGGIALPVDPKWKPLKGMTVIPAVSTAPLTMKMNRPQEQGGGKTQGLKIEIKSKNRVRPGSLFDEVRKTARLNQRPRNQDSSSEEDSPAATGEQAGSQKHSRSKSRSVSSSRPRRRDRSRSYTHSRSRSRSSSYSSRSYSRSRSRRRYSRERSRSRSSSYHSYRSHTYSRSRSRSWSRGRRRSRSYTYDSYSSRSRSHSRRRRHRRSESSDRRSRSYRSYSRSSSRHGSHSS</sequence>
<dbReference type="Proteomes" id="UP000830395">
    <property type="component" value="Chromosome 22"/>
</dbReference>
<keyword evidence="2" id="KW-1185">Reference proteome</keyword>
<gene>
    <name evidence="1" type="ORF">PDJAM_G00134570</name>
</gene>
<protein>
    <submittedName>
        <fullName evidence="1">Uncharacterized protein</fullName>
    </submittedName>
</protein>
<name>A0ACC5ZD42_9TELE</name>
<organism evidence="1 2">
    <name type="scientific">Pangasius djambal</name>
    <dbReference type="NCBI Taxonomy" id="1691987"/>
    <lineage>
        <taxon>Eukaryota</taxon>
        <taxon>Metazoa</taxon>
        <taxon>Chordata</taxon>
        <taxon>Craniata</taxon>
        <taxon>Vertebrata</taxon>
        <taxon>Euteleostomi</taxon>
        <taxon>Actinopterygii</taxon>
        <taxon>Neopterygii</taxon>
        <taxon>Teleostei</taxon>
        <taxon>Ostariophysi</taxon>
        <taxon>Siluriformes</taxon>
        <taxon>Pangasiidae</taxon>
        <taxon>Pangasius</taxon>
    </lineage>
</organism>
<accession>A0ACC5ZD42</accession>
<evidence type="ECO:0000313" key="1">
    <source>
        <dbReference type="EMBL" id="MCJ8745797.1"/>
    </source>
</evidence>
<evidence type="ECO:0000313" key="2">
    <source>
        <dbReference type="Proteomes" id="UP000830395"/>
    </source>
</evidence>